<keyword evidence="2" id="KW-1185">Reference proteome</keyword>
<reference evidence="2" key="1">
    <citation type="submission" date="2016-10" db="EMBL/GenBank/DDBJ databases">
        <authorList>
            <person name="Varghese N."/>
            <person name="Submissions S."/>
        </authorList>
    </citation>
    <scope>NUCLEOTIDE SEQUENCE [LARGE SCALE GENOMIC DNA]</scope>
    <source>
        <strain evidence="2">DSM 18609</strain>
    </source>
</reference>
<evidence type="ECO:0000313" key="2">
    <source>
        <dbReference type="Proteomes" id="UP000199455"/>
    </source>
</evidence>
<accession>A0A1G6Y1G4</accession>
<dbReference type="AlphaFoldDB" id="A0A1G6Y1G4"/>
<dbReference type="Proteomes" id="UP000199455">
    <property type="component" value="Unassembled WGS sequence"/>
</dbReference>
<proteinExistence type="predicted"/>
<name>A0A1G6Y1G4_9SPHI</name>
<dbReference type="STRING" id="390242.SAMN04488024_10897"/>
<sequence>MTGMTISKIHYKPLKETLNMHLKIAISERTNQKVEYIHKDFDINIVPGKVSFWTGSQRITVYRKPNAINNLPNNDADAFVQQVSTVLNPVSLKLNFNGSPTVVEQQEVLWKKWLNTRTNIENSFAGNWVENALTTIDRKLLPGDNLTNNLMQDLFLNEYFRNVYQVNFTENIFRGERTVYGFCPAPIQFGEKWRVKPLPTGCLIKFSGQKAEIHDQPGFNCWLKTKTDDRIEEIRVDGFYQVDAATGWCNALESHYQLTTGNFEKTLDIFLTTHE</sequence>
<protein>
    <submittedName>
        <fullName evidence="1">Uncharacterized protein</fullName>
    </submittedName>
</protein>
<evidence type="ECO:0000313" key="1">
    <source>
        <dbReference type="EMBL" id="SDD83466.1"/>
    </source>
</evidence>
<organism evidence="1 2">
    <name type="scientific">Pedobacter soli</name>
    <dbReference type="NCBI Taxonomy" id="390242"/>
    <lineage>
        <taxon>Bacteria</taxon>
        <taxon>Pseudomonadati</taxon>
        <taxon>Bacteroidota</taxon>
        <taxon>Sphingobacteriia</taxon>
        <taxon>Sphingobacteriales</taxon>
        <taxon>Sphingobacteriaceae</taxon>
        <taxon>Pedobacter</taxon>
    </lineage>
</organism>
<dbReference type="EMBL" id="FMZH01000008">
    <property type="protein sequence ID" value="SDD83466.1"/>
    <property type="molecule type" value="Genomic_DNA"/>
</dbReference>
<gene>
    <name evidence="1" type="ORF">SAMN04488024_10897</name>
</gene>